<evidence type="ECO:0000313" key="2">
    <source>
        <dbReference type="EMBL" id="CAF1098167.1"/>
    </source>
</evidence>
<evidence type="ECO:0000313" key="3">
    <source>
        <dbReference type="Proteomes" id="UP000663879"/>
    </source>
</evidence>
<reference evidence="2" key="1">
    <citation type="submission" date="2021-02" db="EMBL/GenBank/DDBJ databases">
        <authorList>
            <person name="Nowell W R."/>
        </authorList>
    </citation>
    <scope>NUCLEOTIDE SEQUENCE</scope>
    <source>
        <strain evidence="2">Ploen Becks lab</strain>
    </source>
</reference>
<protein>
    <submittedName>
        <fullName evidence="2">Uncharacterized protein</fullName>
    </submittedName>
</protein>
<dbReference type="EMBL" id="CAJNOC010007396">
    <property type="protein sequence ID" value="CAF1098167.1"/>
    <property type="molecule type" value="Genomic_DNA"/>
</dbReference>
<dbReference type="Proteomes" id="UP000663879">
    <property type="component" value="Unassembled WGS sequence"/>
</dbReference>
<accession>A0A814NW74</accession>
<organism evidence="2 3">
    <name type="scientific">Brachionus calyciflorus</name>
    <dbReference type="NCBI Taxonomy" id="104777"/>
    <lineage>
        <taxon>Eukaryota</taxon>
        <taxon>Metazoa</taxon>
        <taxon>Spiralia</taxon>
        <taxon>Gnathifera</taxon>
        <taxon>Rotifera</taxon>
        <taxon>Eurotatoria</taxon>
        <taxon>Monogononta</taxon>
        <taxon>Pseudotrocha</taxon>
        <taxon>Ploima</taxon>
        <taxon>Brachionidae</taxon>
        <taxon>Brachionus</taxon>
    </lineage>
</organism>
<feature type="signal peptide" evidence="1">
    <location>
        <begin position="1"/>
        <end position="21"/>
    </location>
</feature>
<feature type="non-terminal residue" evidence="2">
    <location>
        <position position="31"/>
    </location>
</feature>
<comment type="caution">
    <text evidence="2">The sequence shown here is derived from an EMBL/GenBank/DDBJ whole genome shotgun (WGS) entry which is preliminary data.</text>
</comment>
<keyword evidence="1" id="KW-0732">Signal</keyword>
<dbReference type="AlphaFoldDB" id="A0A814NW74"/>
<feature type="chain" id="PRO_5032380276" evidence="1">
    <location>
        <begin position="22"/>
        <end position="31"/>
    </location>
</feature>
<proteinExistence type="predicted"/>
<name>A0A814NW74_9BILA</name>
<gene>
    <name evidence="2" type="ORF">OXX778_LOCUS21011</name>
</gene>
<evidence type="ECO:0000256" key="1">
    <source>
        <dbReference type="SAM" id="SignalP"/>
    </source>
</evidence>
<sequence length="31" mass="3305">MKATLVILALALSCLFHESTALRCYECSGCG</sequence>
<keyword evidence="3" id="KW-1185">Reference proteome</keyword>